<keyword evidence="2" id="KW-0560">Oxidoreductase</keyword>
<dbReference type="Pfam" id="PF13561">
    <property type="entry name" value="adh_short_C2"/>
    <property type="match status" value="1"/>
</dbReference>
<evidence type="ECO:0000256" key="2">
    <source>
        <dbReference type="ARBA" id="ARBA00023002"/>
    </source>
</evidence>
<dbReference type="Proteomes" id="UP000494272">
    <property type="component" value="Unassembled WGS sequence"/>
</dbReference>
<gene>
    <name evidence="3" type="ORF">LMG26841_01012</name>
</gene>
<dbReference type="InterPro" id="IPR002347">
    <property type="entry name" value="SDR_fam"/>
</dbReference>
<reference evidence="3 4" key="1">
    <citation type="submission" date="2020-04" db="EMBL/GenBank/DDBJ databases">
        <authorList>
            <person name="De Canck E."/>
        </authorList>
    </citation>
    <scope>NUCLEOTIDE SEQUENCE [LARGE SCALE GENOMIC DNA]</scope>
    <source>
        <strain evidence="3 4">LMG 26841</strain>
    </source>
</reference>
<organism evidence="3 4">
    <name type="scientific">Achromobacter dolens</name>
    <dbReference type="NCBI Taxonomy" id="1287738"/>
    <lineage>
        <taxon>Bacteria</taxon>
        <taxon>Pseudomonadati</taxon>
        <taxon>Pseudomonadota</taxon>
        <taxon>Betaproteobacteria</taxon>
        <taxon>Burkholderiales</taxon>
        <taxon>Alcaligenaceae</taxon>
        <taxon>Achromobacter</taxon>
    </lineage>
</organism>
<dbReference type="EMBL" id="CADIKW010000001">
    <property type="protein sequence ID" value="CAB3831974.1"/>
    <property type="molecule type" value="Genomic_DNA"/>
</dbReference>
<accession>A0A6S7DQW7</accession>
<evidence type="ECO:0000256" key="1">
    <source>
        <dbReference type="ARBA" id="ARBA00006484"/>
    </source>
</evidence>
<sequence>MSRIFISGSSAGLGLMAAELLVQQGHRVVLHARSASRADDVRRALPAAEQVVVGDLETIAGAREVAARVNALGRFDAVIHNAAVGYRERHRLTSDGVPHVFAVNTLSAYLLTALIERPRRLVYLSSGMHHHADANLSDLLWRARRWNGSEAYAESKLHDAMLAFAVARRWPQVYANALEPGWVPTRMGGPGAPDDLDQAHRTQAWLAAGEDRRADVTGAYFYHLKRKAANPQALDLALQDELLAQCAALSGVELPPPDPVRV</sequence>
<dbReference type="SUPFAM" id="SSF51735">
    <property type="entry name" value="NAD(P)-binding Rossmann-fold domains"/>
    <property type="match status" value="1"/>
</dbReference>
<dbReference type="RefSeq" id="WP_064528851.1">
    <property type="nucleotide sequence ID" value="NZ_CADIKW010000001.1"/>
</dbReference>
<dbReference type="PANTHER" id="PTHR24320">
    <property type="entry name" value="RETINOL DEHYDROGENASE"/>
    <property type="match status" value="1"/>
</dbReference>
<keyword evidence="4" id="KW-1185">Reference proteome</keyword>
<dbReference type="InterPro" id="IPR036291">
    <property type="entry name" value="NAD(P)-bd_dom_sf"/>
</dbReference>
<dbReference type="Gene3D" id="3.40.50.720">
    <property type="entry name" value="NAD(P)-binding Rossmann-like Domain"/>
    <property type="match status" value="1"/>
</dbReference>
<comment type="similarity">
    <text evidence="1">Belongs to the short-chain dehydrogenases/reductases (SDR) family.</text>
</comment>
<name>A0A6S7DQW7_9BURK</name>
<evidence type="ECO:0000313" key="4">
    <source>
        <dbReference type="Proteomes" id="UP000494272"/>
    </source>
</evidence>
<evidence type="ECO:0000313" key="3">
    <source>
        <dbReference type="EMBL" id="CAB3831974.1"/>
    </source>
</evidence>
<evidence type="ECO:0008006" key="5">
    <source>
        <dbReference type="Google" id="ProtNLM"/>
    </source>
</evidence>
<dbReference type="PRINTS" id="PR00081">
    <property type="entry name" value="GDHRDH"/>
</dbReference>
<proteinExistence type="inferred from homology"/>
<protein>
    <recommendedName>
        <fullName evidence="5">Short-chain dehydrogenase</fullName>
    </recommendedName>
</protein>
<dbReference type="GO" id="GO:0016491">
    <property type="term" value="F:oxidoreductase activity"/>
    <property type="evidence" value="ECO:0007669"/>
    <property type="project" value="UniProtKB-KW"/>
</dbReference>
<dbReference type="AlphaFoldDB" id="A0A6S7DQW7"/>
<dbReference type="PANTHER" id="PTHR24320:SF274">
    <property type="entry name" value="CHAIN DEHYDROGENASE, PUTATIVE (AFU_ORTHOLOGUE AFUA_4G00440)-RELATED"/>
    <property type="match status" value="1"/>
</dbReference>
<dbReference type="GeneID" id="94354559"/>